<comment type="caution">
    <text evidence="3">The sequence shown here is derived from an EMBL/GenBank/DDBJ whole genome shotgun (WGS) entry which is preliminary data.</text>
</comment>
<keyword evidence="2" id="KW-0812">Transmembrane</keyword>
<evidence type="ECO:0000313" key="3">
    <source>
        <dbReference type="EMBL" id="MEE3716248.1"/>
    </source>
</evidence>
<reference evidence="3" key="1">
    <citation type="submission" date="2024-01" db="EMBL/GenBank/DDBJ databases">
        <title>Bank of Algae and Cyanobacteria of the Azores (BACA) strain genomes.</title>
        <authorList>
            <person name="Luz R."/>
            <person name="Cordeiro R."/>
            <person name="Fonseca A."/>
            <person name="Goncalves V."/>
        </authorList>
    </citation>
    <scope>NUCLEOTIDE SEQUENCE</scope>
    <source>
        <strain evidence="3">BACA0141</strain>
    </source>
</reference>
<accession>A0AAW9Q0F0</accession>
<organism evidence="3 4">
    <name type="scientific">Tumidithrix elongata BACA0141</name>
    <dbReference type="NCBI Taxonomy" id="2716417"/>
    <lineage>
        <taxon>Bacteria</taxon>
        <taxon>Bacillati</taxon>
        <taxon>Cyanobacteriota</taxon>
        <taxon>Cyanophyceae</taxon>
        <taxon>Pseudanabaenales</taxon>
        <taxon>Pseudanabaenaceae</taxon>
        <taxon>Tumidithrix</taxon>
        <taxon>Tumidithrix elongata</taxon>
    </lineage>
</organism>
<keyword evidence="2" id="KW-1133">Transmembrane helix</keyword>
<keyword evidence="1" id="KW-0175">Coiled coil</keyword>
<evidence type="ECO:0000256" key="2">
    <source>
        <dbReference type="SAM" id="Phobius"/>
    </source>
</evidence>
<dbReference type="RefSeq" id="WP_330482675.1">
    <property type="nucleotide sequence ID" value="NZ_JAZBJZ010000015.1"/>
</dbReference>
<evidence type="ECO:0000313" key="4">
    <source>
        <dbReference type="Proteomes" id="UP001333818"/>
    </source>
</evidence>
<evidence type="ECO:0000256" key="1">
    <source>
        <dbReference type="SAM" id="Coils"/>
    </source>
</evidence>
<dbReference type="AlphaFoldDB" id="A0AAW9Q0F0"/>
<feature type="coiled-coil region" evidence="1">
    <location>
        <begin position="134"/>
        <end position="161"/>
    </location>
</feature>
<sequence>MTIQDISVDIQLPKSSKDIDRFSLSLHQNSLKTLFEAWEHSQASKELRHYCDKRLDENEIASAIDGSGCNDTDRLPKVDHLEQQKILEALSSLEADKFDAYISYFLQSFSNWKSHSQKAHEELNLLQKDQSSAMKSAQQKISSIDNDISEKERKIEKYNLKIMLELSLLVLALIFGAVGGILGVLIVVSLMYFWRISTD</sequence>
<keyword evidence="4" id="KW-1185">Reference proteome</keyword>
<feature type="transmembrane region" description="Helical" evidence="2">
    <location>
        <begin position="166"/>
        <end position="194"/>
    </location>
</feature>
<dbReference type="SUPFAM" id="SSF58100">
    <property type="entry name" value="Bacterial hemolysins"/>
    <property type="match status" value="1"/>
</dbReference>
<proteinExistence type="predicted"/>
<gene>
    <name evidence="3" type="ORF">V2H45_05765</name>
</gene>
<name>A0AAW9Q0F0_9CYAN</name>
<protein>
    <submittedName>
        <fullName evidence="3">Uncharacterized protein</fullName>
    </submittedName>
</protein>
<dbReference type="Proteomes" id="UP001333818">
    <property type="component" value="Unassembled WGS sequence"/>
</dbReference>
<keyword evidence="2" id="KW-0472">Membrane</keyword>
<dbReference type="EMBL" id="JAZBJZ010000015">
    <property type="protein sequence ID" value="MEE3716248.1"/>
    <property type="molecule type" value="Genomic_DNA"/>
</dbReference>